<feature type="region of interest" description="Disordered" evidence="1">
    <location>
        <begin position="130"/>
        <end position="216"/>
    </location>
</feature>
<dbReference type="AlphaFoldDB" id="A0A420N7F4"/>
<dbReference type="VEuPathDB" id="FungiDB:FOMG_04265"/>
<dbReference type="VEuPathDB" id="FungiDB:FOC4_g10012459"/>
<reference evidence="2 3" key="1">
    <citation type="journal article" date="2018" name="Sci. Rep.">
        <title>Characterisation of pathogen-specific regions and novel effector candidates in Fusarium oxysporum f. sp. cepae.</title>
        <authorList>
            <person name="Armitage A.D."/>
            <person name="Taylor A."/>
            <person name="Sobczyk M.K."/>
            <person name="Baxter L."/>
            <person name="Greenfield B.P."/>
            <person name="Bates H.J."/>
            <person name="Wilson F."/>
            <person name="Jackson A.C."/>
            <person name="Ott S."/>
            <person name="Harrison R.J."/>
            <person name="Clarkson J.P."/>
        </authorList>
    </citation>
    <scope>NUCLEOTIDE SEQUENCE [LARGE SCALE GENOMIC DNA]</scope>
    <source>
        <strain evidence="2 3">Fo_A13</strain>
    </source>
</reference>
<protein>
    <submittedName>
        <fullName evidence="2">Uncharacterized protein</fullName>
    </submittedName>
</protein>
<name>A0A420N7F4_FUSOX</name>
<feature type="compositionally biased region" description="Low complexity" evidence="1">
    <location>
        <begin position="205"/>
        <end position="216"/>
    </location>
</feature>
<dbReference type="EMBL" id="MRCX01000054">
    <property type="protein sequence ID" value="RKK76225.1"/>
    <property type="molecule type" value="Genomic_DNA"/>
</dbReference>
<evidence type="ECO:0000313" key="3">
    <source>
        <dbReference type="Proteomes" id="UP000285084"/>
    </source>
</evidence>
<dbReference type="VEuPathDB" id="FungiDB:FOIG_03810"/>
<accession>A0A420N7F4</accession>
<evidence type="ECO:0000313" key="2">
    <source>
        <dbReference type="EMBL" id="RKK76225.1"/>
    </source>
</evidence>
<dbReference type="VEuPathDB" id="FungiDB:FOC1_g10014644"/>
<dbReference type="VEuPathDB" id="FungiDB:FOXG_07569"/>
<comment type="caution">
    <text evidence="2">The sequence shown here is derived from an EMBL/GenBank/DDBJ whole genome shotgun (WGS) entry which is preliminary data.</text>
</comment>
<dbReference type="VEuPathDB" id="FungiDB:HZS61_011914"/>
<proteinExistence type="predicted"/>
<sequence>MGLQLDTEIRNVLELVRSSMRTNGTALEAAIRELRRVTEEMERQLDNNIKCLRGLKAKSKKIPKRRTKFQGIKLPDLRKQRRALAKERSENARKSLEIDLLRNDNITAHQNLNDSQIALKEAQERCRELEASLRSQNEATHAAQDQYAGESPITVDGSNFDEVGDLDDMIPSKPSSPDEKGNKFNEYERHIATPPPSQRRISSVTTAATPPETPVAGPSNNMILLGGYFPVVEDENFDDEMKEIFRGHLYVGRVFRRFREFLETGHENSWYCVQDIVKYGYSFGSWNDNICENGEHDGVRCSQVKVTVVGSIRRLRFKHDEDVRPSNWQDLYPERLVTTRIS</sequence>
<gene>
    <name evidence="2" type="ORF">BFJ69_g7111</name>
</gene>
<feature type="compositionally biased region" description="Basic and acidic residues" evidence="1">
    <location>
        <begin position="176"/>
        <end position="191"/>
    </location>
</feature>
<organism evidence="2 3">
    <name type="scientific">Fusarium oxysporum</name>
    <name type="common">Fusarium vascular wilt</name>
    <dbReference type="NCBI Taxonomy" id="5507"/>
    <lineage>
        <taxon>Eukaryota</taxon>
        <taxon>Fungi</taxon>
        <taxon>Dikarya</taxon>
        <taxon>Ascomycota</taxon>
        <taxon>Pezizomycotina</taxon>
        <taxon>Sordariomycetes</taxon>
        <taxon>Hypocreomycetidae</taxon>
        <taxon>Hypocreales</taxon>
        <taxon>Nectriaceae</taxon>
        <taxon>Fusarium</taxon>
        <taxon>Fusarium oxysporum species complex</taxon>
    </lineage>
</organism>
<dbReference type="Proteomes" id="UP000285084">
    <property type="component" value="Unassembled WGS sequence"/>
</dbReference>
<dbReference type="VEuPathDB" id="FungiDB:FOZG_04175"/>
<dbReference type="VEuPathDB" id="FungiDB:FOC4_g10012460"/>
<evidence type="ECO:0000256" key="1">
    <source>
        <dbReference type="SAM" id="MobiDB-lite"/>
    </source>
</evidence>